<evidence type="ECO:0000256" key="5">
    <source>
        <dbReference type="ARBA" id="ARBA00023002"/>
    </source>
</evidence>
<comment type="caution">
    <text evidence="8">The sequence shown here is derived from an EMBL/GenBank/DDBJ whole genome shotgun (WGS) entry which is preliminary data.</text>
</comment>
<feature type="domain" description="FAD-binding PCMH-type" evidence="7">
    <location>
        <begin position="122"/>
        <end position="302"/>
    </location>
</feature>
<dbReference type="Gene3D" id="3.40.462.20">
    <property type="match status" value="1"/>
</dbReference>
<evidence type="ECO:0000313" key="9">
    <source>
        <dbReference type="Proteomes" id="UP001147695"/>
    </source>
</evidence>
<keyword evidence="3" id="KW-0285">Flavoprotein</keyword>
<keyword evidence="5" id="KW-0560">Oxidoreductase</keyword>
<dbReference type="Gene3D" id="3.30.465.10">
    <property type="match status" value="1"/>
</dbReference>
<evidence type="ECO:0000256" key="6">
    <source>
        <dbReference type="SAM" id="SignalP"/>
    </source>
</evidence>
<dbReference type="GO" id="GO:0016491">
    <property type="term" value="F:oxidoreductase activity"/>
    <property type="evidence" value="ECO:0007669"/>
    <property type="project" value="UniProtKB-KW"/>
</dbReference>
<dbReference type="InterPro" id="IPR036318">
    <property type="entry name" value="FAD-bd_PCMH-like_sf"/>
</dbReference>
<evidence type="ECO:0000256" key="1">
    <source>
        <dbReference type="ARBA" id="ARBA00001974"/>
    </source>
</evidence>
<dbReference type="InterPro" id="IPR006094">
    <property type="entry name" value="Oxid_FAD_bind_N"/>
</dbReference>
<dbReference type="GO" id="GO:0071949">
    <property type="term" value="F:FAD binding"/>
    <property type="evidence" value="ECO:0007669"/>
    <property type="project" value="InterPro"/>
</dbReference>
<dbReference type="InterPro" id="IPR012951">
    <property type="entry name" value="BBE"/>
</dbReference>
<accession>A0A9W9QLZ2</accession>
<comment type="cofactor">
    <cofactor evidence="1">
        <name>FAD</name>
        <dbReference type="ChEBI" id="CHEBI:57692"/>
    </cofactor>
</comment>
<evidence type="ECO:0000259" key="7">
    <source>
        <dbReference type="PROSITE" id="PS51387"/>
    </source>
</evidence>
<dbReference type="Proteomes" id="UP001147695">
    <property type="component" value="Unassembled WGS sequence"/>
</dbReference>
<comment type="similarity">
    <text evidence="2">Belongs to the oxygen-dependent FAD-linked oxidoreductase family.</text>
</comment>
<evidence type="ECO:0000256" key="4">
    <source>
        <dbReference type="ARBA" id="ARBA00022827"/>
    </source>
</evidence>
<evidence type="ECO:0000256" key="2">
    <source>
        <dbReference type="ARBA" id="ARBA00005466"/>
    </source>
</evidence>
<protein>
    <recommendedName>
        <fullName evidence="7">FAD-binding PCMH-type domain-containing protein</fullName>
    </recommendedName>
</protein>
<reference evidence="8" key="2">
    <citation type="journal article" date="2023" name="IMA Fungus">
        <title>Comparative genomic study of the Penicillium genus elucidates a diverse pangenome and 15 lateral gene transfer events.</title>
        <authorList>
            <person name="Petersen C."/>
            <person name="Sorensen T."/>
            <person name="Nielsen M.R."/>
            <person name="Sondergaard T.E."/>
            <person name="Sorensen J.L."/>
            <person name="Fitzpatrick D.A."/>
            <person name="Frisvad J.C."/>
            <person name="Nielsen K.L."/>
        </authorList>
    </citation>
    <scope>NUCLEOTIDE SEQUENCE</scope>
    <source>
        <strain evidence="8">IBT 35673</strain>
    </source>
</reference>
<dbReference type="Pfam" id="PF08031">
    <property type="entry name" value="BBE"/>
    <property type="match status" value="1"/>
</dbReference>
<keyword evidence="6" id="KW-0732">Signal</keyword>
<dbReference type="EMBL" id="JAPZBQ010000003">
    <property type="protein sequence ID" value="KAJ5339745.1"/>
    <property type="molecule type" value="Genomic_DNA"/>
</dbReference>
<evidence type="ECO:0000313" key="8">
    <source>
        <dbReference type="EMBL" id="KAJ5339745.1"/>
    </source>
</evidence>
<dbReference type="PANTHER" id="PTHR42973:SF39">
    <property type="entry name" value="FAD-BINDING PCMH-TYPE DOMAIN-CONTAINING PROTEIN"/>
    <property type="match status" value="1"/>
</dbReference>
<organism evidence="8 9">
    <name type="scientific">Penicillium brevicompactum</name>
    <dbReference type="NCBI Taxonomy" id="5074"/>
    <lineage>
        <taxon>Eukaryota</taxon>
        <taxon>Fungi</taxon>
        <taxon>Dikarya</taxon>
        <taxon>Ascomycota</taxon>
        <taxon>Pezizomycotina</taxon>
        <taxon>Eurotiomycetes</taxon>
        <taxon>Eurotiomycetidae</taxon>
        <taxon>Eurotiales</taxon>
        <taxon>Aspergillaceae</taxon>
        <taxon>Penicillium</taxon>
    </lineage>
</organism>
<dbReference type="Pfam" id="PF01565">
    <property type="entry name" value="FAD_binding_4"/>
    <property type="match status" value="1"/>
</dbReference>
<proteinExistence type="inferred from homology"/>
<dbReference type="AlphaFoldDB" id="A0A9W9QLZ2"/>
<evidence type="ECO:0000256" key="3">
    <source>
        <dbReference type="ARBA" id="ARBA00022630"/>
    </source>
</evidence>
<keyword evidence="4" id="KW-0274">FAD</keyword>
<dbReference type="PANTHER" id="PTHR42973">
    <property type="entry name" value="BINDING OXIDOREDUCTASE, PUTATIVE (AFU_ORTHOLOGUE AFUA_1G17690)-RELATED"/>
    <property type="match status" value="1"/>
</dbReference>
<dbReference type="InterPro" id="IPR050416">
    <property type="entry name" value="FAD-linked_Oxidoreductase"/>
</dbReference>
<name>A0A9W9QLZ2_PENBR</name>
<reference evidence="8" key="1">
    <citation type="submission" date="2022-12" db="EMBL/GenBank/DDBJ databases">
        <authorList>
            <person name="Petersen C."/>
        </authorList>
    </citation>
    <scope>NUCLEOTIDE SEQUENCE</scope>
    <source>
        <strain evidence="8">IBT 35673</strain>
    </source>
</reference>
<dbReference type="InterPro" id="IPR016169">
    <property type="entry name" value="FAD-bd_PCMH_sub2"/>
</dbReference>
<dbReference type="PROSITE" id="PS51387">
    <property type="entry name" value="FAD_PCMH"/>
    <property type="match status" value="1"/>
</dbReference>
<gene>
    <name evidence="8" type="ORF">N7452_006473</name>
</gene>
<dbReference type="SUPFAM" id="SSF56176">
    <property type="entry name" value="FAD-binding/transporter-associated domain-like"/>
    <property type="match status" value="1"/>
</dbReference>
<feature type="chain" id="PRO_5040848285" description="FAD-binding PCMH-type domain-containing protein" evidence="6">
    <location>
        <begin position="25"/>
        <end position="604"/>
    </location>
</feature>
<sequence length="604" mass="65128">LLTNLMLTYLNFSIVGLLALTATAEKACKLSPNDISWPSLDEWQSLNQSIQGTLIKTSPAGSSCYPGNPFGSLENCTAVKDHWSSAAYHAAWPESIDYSIYANNSCLPPGVDGYTKGKECSIGGLPQYIVNASTEHQVATAMKWASQRNIRIVVKGTGHDLGGRSTGAFALSIWTHNFKRIQRHPQWRLPGTNNTADVIVAGSGNNWGGVYNAVHKMNRTVVGGEDATVGLGGLIQNGGHGLLSSHHGLASDQVYQVTVVTTEGHRLVANDVQNQDLFWAIRGAGGGQYGVVTEFVLKTHPVPRNVVTGGISFYPSQNSNASETASWNAFAEVMAQIPDLMDTGITGTVTALNKKKAVSYMGLEKEMPGVSGIISFTGFNMTIESMNASISKLAARFDLANVNVTMQASSAKSYWASTKPDPSVSNAAGSVSLMTSQLLGRNELSDIPKSKLVGHLKAIMVSQNTTAGTMLIFGLQAGKGPASVPEIRRGSTLPAWRQAYVHAMAYSASIDSSGDPSQELKAGSDWINEAQEPVWKNWAPRSGSYMNEGNPFNINWKHDFYGENYERLFDIKRKYDPSGSLFVWSGIGSDEWDYNLNSGLLCHV</sequence>
<feature type="signal peptide" evidence="6">
    <location>
        <begin position="1"/>
        <end position="24"/>
    </location>
</feature>
<dbReference type="InterPro" id="IPR016166">
    <property type="entry name" value="FAD-bd_PCMH"/>
</dbReference>
<feature type="non-terminal residue" evidence="8">
    <location>
        <position position="1"/>
    </location>
</feature>